<dbReference type="Gene3D" id="3.10.28.10">
    <property type="entry name" value="Homing endonucleases"/>
    <property type="match status" value="1"/>
</dbReference>
<dbReference type="GO" id="GO:0051301">
    <property type="term" value="P:cell division"/>
    <property type="evidence" value="ECO:0007669"/>
    <property type="project" value="UniProtKB-UniRule"/>
</dbReference>
<comment type="similarity">
    <text evidence="4">Belongs to the WhiA family.</text>
</comment>
<dbReference type="EMBL" id="BMOY01000018">
    <property type="protein sequence ID" value="GGJ05769.1"/>
    <property type="molecule type" value="Genomic_DNA"/>
</dbReference>
<feature type="domain" description="Sporulation regulator WhiA C-terminal" evidence="5">
    <location>
        <begin position="218"/>
        <end position="301"/>
    </location>
</feature>
<feature type="domain" description="Sporulation transcription regulator WhiA N-terminal" evidence="6">
    <location>
        <begin position="18"/>
        <end position="102"/>
    </location>
</feature>
<proteinExistence type="inferred from homology"/>
<evidence type="ECO:0000313" key="8">
    <source>
        <dbReference type="EMBL" id="GGJ05769.1"/>
    </source>
</evidence>
<accession>A0A917KCT4</accession>
<organism evidence="8 9">
    <name type="scientific">Alicyclobacillus cellulosilyticus</name>
    <dbReference type="NCBI Taxonomy" id="1003997"/>
    <lineage>
        <taxon>Bacteria</taxon>
        <taxon>Bacillati</taxon>
        <taxon>Bacillota</taxon>
        <taxon>Bacilli</taxon>
        <taxon>Bacillales</taxon>
        <taxon>Alicyclobacillaceae</taxon>
        <taxon>Alicyclobacillus</taxon>
    </lineage>
</organism>
<evidence type="ECO:0000313" key="9">
    <source>
        <dbReference type="Proteomes" id="UP000637695"/>
    </source>
</evidence>
<dbReference type="PANTHER" id="PTHR37307">
    <property type="entry name" value="CELL DIVISION PROTEIN WHIA-RELATED"/>
    <property type="match status" value="1"/>
</dbReference>
<dbReference type="InterPro" id="IPR018478">
    <property type="entry name" value="Sporu_reg_WhiA_N_dom"/>
</dbReference>
<dbReference type="Pfam" id="PF14527">
    <property type="entry name" value="LAGLIDADG_WhiA"/>
    <property type="match status" value="1"/>
</dbReference>
<feature type="domain" description="WhiA LAGLIDADG-like" evidence="7">
    <location>
        <begin position="123"/>
        <end position="215"/>
    </location>
</feature>
<dbReference type="SUPFAM" id="SSF55608">
    <property type="entry name" value="Homing endonucleases"/>
    <property type="match status" value="1"/>
</dbReference>
<keyword evidence="1 4" id="KW-0132">Cell division</keyword>
<dbReference type="NCBIfam" id="TIGR00647">
    <property type="entry name" value="DNA_bind_WhiA"/>
    <property type="match status" value="1"/>
</dbReference>
<reference evidence="8" key="1">
    <citation type="journal article" date="2014" name="Int. J. Syst. Evol. Microbiol.">
        <title>Complete genome sequence of Corynebacterium casei LMG S-19264T (=DSM 44701T), isolated from a smear-ripened cheese.</title>
        <authorList>
            <consortium name="US DOE Joint Genome Institute (JGI-PGF)"/>
            <person name="Walter F."/>
            <person name="Albersmeier A."/>
            <person name="Kalinowski J."/>
            <person name="Ruckert C."/>
        </authorList>
    </citation>
    <scope>NUCLEOTIDE SEQUENCE</scope>
    <source>
        <strain evidence="8">JCM 18487</strain>
    </source>
</reference>
<protein>
    <recommendedName>
        <fullName evidence="4">Probable cell division protein WhiA</fullName>
    </recommendedName>
</protein>
<keyword evidence="3 4" id="KW-0131">Cell cycle</keyword>
<evidence type="ECO:0000256" key="3">
    <source>
        <dbReference type="ARBA" id="ARBA00023306"/>
    </source>
</evidence>
<dbReference type="RefSeq" id="WP_188881978.1">
    <property type="nucleotide sequence ID" value="NZ_BMOY01000018.1"/>
</dbReference>
<dbReference type="InterPro" id="IPR027434">
    <property type="entry name" value="Homing_endonucl"/>
</dbReference>
<evidence type="ECO:0000256" key="1">
    <source>
        <dbReference type="ARBA" id="ARBA00022618"/>
    </source>
</evidence>
<reference evidence="8" key="2">
    <citation type="submission" date="2020-09" db="EMBL/GenBank/DDBJ databases">
        <authorList>
            <person name="Sun Q."/>
            <person name="Ohkuma M."/>
        </authorList>
    </citation>
    <scope>NUCLEOTIDE SEQUENCE</scope>
    <source>
        <strain evidence="8">JCM 18487</strain>
    </source>
</reference>
<dbReference type="Pfam" id="PF10298">
    <property type="entry name" value="WhiA_N"/>
    <property type="match status" value="1"/>
</dbReference>
<dbReference type="GO" id="GO:0043937">
    <property type="term" value="P:regulation of sporulation"/>
    <property type="evidence" value="ECO:0007669"/>
    <property type="project" value="InterPro"/>
</dbReference>
<evidence type="ECO:0000256" key="4">
    <source>
        <dbReference type="HAMAP-Rule" id="MF_01420"/>
    </source>
</evidence>
<dbReference type="InterPro" id="IPR023054">
    <property type="entry name" value="Sporulation_regulator_WhiA_C"/>
</dbReference>
<dbReference type="PANTHER" id="PTHR37307:SF1">
    <property type="entry name" value="CELL DIVISION PROTEIN WHIA-RELATED"/>
    <property type="match status" value="1"/>
</dbReference>
<comment type="function">
    <text evidence="4">Involved in cell division and chromosome segregation.</text>
</comment>
<keyword evidence="9" id="KW-1185">Reference proteome</keyword>
<dbReference type="HAMAP" id="MF_01420">
    <property type="entry name" value="HTH_type_WhiA"/>
    <property type="match status" value="1"/>
</dbReference>
<evidence type="ECO:0000259" key="6">
    <source>
        <dbReference type="Pfam" id="PF10298"/>
    </source>
</evidence>
<dbReference type="Pfam" id="PF02650">
    <property type="entry name" value="HTH_WhiA"/>
    <property type="match status" value="1"/>
</dbReference>
<dbReference type="InterPro" id="IPR039518">
    <property type="entry name" value="WhiA_LAGLIDADG_dom"/>
</dbReference>
<gene>
    <name evidence="4 8" type="primary">whiA</name>
    <name evidence="8" type="ORF">GCM10010885_13640</name>
</gene>
<dbReference type="Proteomes" id="UP000637695">
    <property type="component" value="Unassembled WGS sequence"/>
</dbReference>
<dbReference type="GO" id="GO:0003677">
    <property type="term" value="F:DNA binding"/>
    <property type="evidence" value="ECO:0007669"/>
    <property type="project" value="UniProtKB-UniRule"/>
</dbReference>
<evidence type="ECO:0000256" key="2">
    <source>
        <dbReference type="ARBA" id="ARBA00023125"/>
    </source>
</evidence>
<evidence type="ECO:0000259" key="7">
    <source>
        <dbReference type="Pfam" id="PF14527"/>
    </source>
</evidence>
<name>A0A917KCT4_9BACL</name>
<comment type="caution">
    <text evidence="8">The sequence shown here is derived from an EMBL/GenBank/DDBJ whole genome shotgun (WGS) entry which is preliminary data.</text>
</comment>
<keyword evidence="2 4" id="KW-0238">DNA-binding</keyword>
<dbReference type="InterPro" id="IPR003802">
    <property type="entry name" value="Sporulation_regulator_WhiA"/>
</dbReference>
<sequence>MSYAALTKKELTMIEEPDCCQRAELQGMVMLMGSAGGREDGEDLALVTENVATARRVYTLLKRRCGVHPEVVVRKKMRLKKNNVYTVRVAPADAAKVLRELGWSPTGGAWLPDRLVRKACCRRAFLRGAFLAAGSVNDPGGHSYHLEITCATQAQADALIRMMNTFDLQPRLIQRKRGYVVYLKEGERIVDFMRVIGAHQALLKFEDVRILKGMRNQVNRLVNCETANLNKTILAAVRQLEVIKFIDETIGLGQLPPHLREVAEMRLRHPEVNLQELSARMPHKVSKSGLNHRLRKLEEIARSLRERGLPRRT</sequence>
<evidence type="ECO:0000259" key="5">
    <source>
        <dbReference type="Pfam" id="PF02650"/>
    </source>
</evidence>
<dbReference type="AlphaFoldDB" id="A0A917KCT4"/>